<organism evidence="1 2">
    <name type="scientific">Araneus ventricosus</name>
    <name type="common">Orbweaver spider</name>
    <name type="synonym">Epeira ventricosa</name>
    <dbReference type="NCBI Taxonomy" id="182803"/>
    <lineage>
        <taxon>Eukaryota</taxon>
        <taxon>Metazoa</taxon>
        <taxon>Ecdysozoa</taxon>
        <taxon>Arthropoda</taxon>
        <taxon>Chelicerata</taxon>
        <taxon>Arachnida</taxon>
        <taxon>Araneae</taxon>
        <taxon>Araneomorphae</taxon>
        <taxon>Entelegynae</taxon>
        <taxon>Araneoidea</taxon>
        <taxon>Araneidae</taxon>
        <taxon>Araneus</taxon>
    </lineage>
</organism>
<dbReference type="EMBL" id="BGPR01001390">
    <property type="protein sequence ID" value="GBM52710.1"/>
    <property type="molecule type" value="Genomic_DNA"/>
</dbReference>
<accession>A0A4Y2GGH2</accession>
<gene>
    <name evidence="1" type="ORF">AVEN_204695_1</name>
</gene>
<name>A0A4Y2GGH2_ARAVE</name>
<keyword evidence="2" id="KW-1185">Reference proteome</keyword>
<reference evidence="1 2" key="1">
    <citation type="journal article" date="2019" name="Sci. Rep.">
        <title>Orb-weaving spider Araneus ventricosus genome elucidates the spidroin gene catalogue.</title>
        <authorList>
            <person name="Kono N."/>
            <person name="Nakamura H."/>
            <person name="Ohtoshi R."/>
            <person name="Moran D.A.P."/>
            <person name="Shinohara A."/>
            <person name="Yoshida Y."/>
            <person name="Fujiwara M."/>
            <person name="Mori M."/>
            <person name="Tomita M."/>
            <person name="Arakawa K."/>
        </authorList>
    </citation>
    <scope>NUCLEOTIDE SEQUENCE [LARGE SCALE GENOMIC DNA]</scope>
</reference>
<dbReference type="Proteomes" id="UP000499080">
    <property type="component" value="Unassembled WGS sequence"/>
</dbReference>
<evidence type="ECO:0000313" key="2">
    <source>
        <dbReference type="Proteomes" id="UP000499080"/>
    </source>
</evidence>
<evidence type="ECO:0000313" key="1">
    <source>
        <dbReference type="EMBL" id="GBM52710.1"/>
    </source>
</evidence>
<dbReference type="AlphaFoldDB" id="A0A4Y2GGH2"/>
<comment type="caution">
    <text evidence="1">The sequence shown here is derived from an EMBL/GenBank/DDBJ whole genome shotgun (WGS) entry which is preliminary data.</text>
</comment>
<protein>
    <submittedName>
        <fullName evidence="1">Uncharacterized protein</fullName>
    </submittedName>
</protein>
<proteinExistence type="predicted"/>
<sequence>MLTLSMRERPKRLFKQKTAAVRNDRTTLRNFHPLSLSVIFSHLFRVLSLIECLAQIGWGKRGIFLEPGQCQLSMQFLRRGGEFLLSLKEELECYRILRFLYSNGLRNQRVKDLAVPASFCHLNRSIELRPHTRLAVTIMATERLNALLAQDIVRYFHNVVRYSECRTIS</sequence>